<evidence type="ECO:0000313" key="1">
    <source>
        <dbReference type="EMBL" id="OIJ43377.1"/>
    </source>
</evidence>
<accession>A0A1S2NE80</accession>
<gene>
    <name evidence="1" type="ORF">LO55_3276</name>
</gene>
<name>A0A1S2NE80_9BURK</name>
<dbReference type="AlphaFoldDB" id="A0A1S2NE80"/>
<protein>
    <submittedName>
        <fullName evidence="1">Uncharacterized protein</fullName>
    </submittedName>
</protein>
<reference evidence="1 2" key="1">
    <citation type="submission" date="2014-10" db="EMBL/GenBank/DDBJ databases">
        <authorList>
            <person name="Seo M.-J."/>
            <person name="Seok Y.J."/>
            <person name="Cha I.-T."/>
        </authorList>
    </citation>
    <scope>NUCLEOTIDE SEQUENCE [LARGE SCALE GENOMIC DNA]</scope>
    <source>
        <strain evidence="1 2">NEU</strain>
    </source>
</reference>
<dbReference type="Proteomes" id="UP000180246">
    <property type="component" value="Unassembled WGS sequence"/>
</dbReference>
<dbReference type="EMBL" id="JRYB01000001">
    <property type="protein sequence ID" value="OIJ43377.1"/>
    <property type="molecule type" value="Genomic_DNA"/>
</dbReference>
<organism evidence="1 2">
    <name type="scientific">Massilia timonae</name>
    <dbReference type="NCBI Taxonomy" id="47229"/>
    <lineage>
        <taxon>Bacteria</taxon>
        <taxon>Pseudomonadati</taxon>
        <taxon>Pseudomonadota</taxon>
        <taxon>Betaproteobacteria</taxon>
        <taxon>Burkholderiales</taxon>
        <taxon>Oxalobacteraceae</taxon>
        <taxon>Telluria group</taxon>
        <taxon>Massilia</taxon>
    </lineage>
</organism>
<sequence>MQLTRLEKNIFAAFATRVLEWPMRTRIDSLNAILIDAIVSNHRPLGIRSAADALASNHISLEVALRVLTRPWQRRCVHTRATVFGQRIALD</sequence>
<comment type="caution">
    <text evidence="1">The sequence shown here is derived from an EMBL/GenBank/DDBJ whole genome shotgun (WGS) entry which is preliminary data.</text>
</comment>
<proteinExistence type="predicted"/>
<evidence type="ECO:0000313" key="2">
    <source>
        <dbReference type="Proteomes" id="UP000180246"/>
    </source>
</evidence>